<name>A0A8J6HSA1_TENMO</name>
<evidence type="ECO:0000313" key="15">
    <source>
        <dbReference type="EMBL" id="KAH0819722.1"/>
    </source>
</evidence>
<dbReference type="AlphaFoldDB" id="A0A8J6HSA1"/>
<keyword evidence="6 13" id="KW-0479">Metal-binding</keyword>
<keyword evidence="12" id="KW-0472">Membrane</keyword>
<evidence type="ECO:0000256" key="10">
    <source>
        <dbReference type="ARBA" id="ARBA00023004"/>
    </source>
</evidence>
<reference evidence="15" key="2">
    <citation type="submission" date="2021-08" db="EMBL/GenBank/DDBJ databases">
        <authorList>
            <person name="Eriksson T."/>
        </authorList>
    </citation>
    <scope>NUCLEOTIDE SEQUENCE</scope>
    <source>
        <strain evidence="15">Stoneville</strain>
        <tissue evidence="15">Whole head</tissue>
    </source>
</reference>
<evidence type="ECO:0000256" key="11">
    <source>
        <dbReference type="ARBA" id="ARBA00023033"/>
    </source>
</evidence>
<dbReference type="CDD" id="cd11056">
    <property type="entry name" value="CYP6-like"/>
    <property type="match status" value="1"/>
</dbReference>
<comment type="cofactor">
    <cofactor evidence="1 13">
        <name>heme</name>
        <dbReference type="ChEBI" id="CHEBI:30413"/>
    </cofactor>
</comment>
<dbReference type="Gene3D" id="1.10.630.10">
    <property type="entry name" value="Cytochrome P450"/>
    <property type="match status" value="1"/>
</dbReference>
<dbReference type="PROSITE" id="PS00086">
    <property type="entry name" value="CYTOCHROME_P450"/>
    <property type="match status" value="1"/>
</dbReference>
<keyword evidence="10 13" id="KW-0408">Iron</keyword>
<evidence type="ECO:0000256" key="7">
    <source>
        <dbReference type="ARBA" id="ARBA00022824"/>
    </source>
</evidence>
<evidence type="ECO:0000256" key="12">
    <source>
        <dbReference type="ARBA" id="ARBA00023136"/>
    </source>
</evidence>
<gene>
    <name evidence="15" type="ORF">GEV33_003069</name>
</gene>
<keyword evidence="7" id="KW-0256">Endoplasmic reticulum</keyword>
<keyword evidence="5 13" id="KW-0349">Heme</keyword>
<keyword evidence="16" id="KW-1185">Reference proteome</keyword>
<dbReference type="InterPro" id="IPR002401">
    <property type="entry name" value="Cyt_P450_E_grp-I"/>
</dbReference>
<evidence type="ECO:0000256" key="4">
    <source>
        <dbReference type="ARBA" id="ARBA00010617"/>
    </source>
</evidence>
<protein>
    <recommendedName>
        <fullName evidence="17">Cytochrome P450 monooxygenase</fullName>
    </recommendedName>
</protein>
<feature type="binding site" description="axial binding residue" evidence="13">
    <location>
        <position position="360"/>
    </location>
    <ligand>
        <name>heme</name>
        <dbReference type="ChEBI" id="CHEBI:30413"/>
    </ligand>
    <ligandPart>
        <name>Fe</name>
        <dbReference type="ChEBI" id="CHEBI:18248"/>
    </ligandPart>
</feature>
<evidence type="ECO:0000256" key="6">
    <source>
        <dbReference type="ARBA" id="ARBA00022723"/>
    </source>
</evidence>
<evidence type="ECO:0000256" key="14">
    <source>
        <dbReference type="RuleBase" id="RU000461"/>
    </source>
</evidence>
<dbReference type="GO" id="GO:0020037">
    <property type="term" value="F:heme binding"/>
    <property type="evidence" value="ECO:0007669"/>
    <property type="project" value="InterPro"/>
</dbReference>
<evidence type="ECO:0000256" key="5">
    <source>
        <dbReference type="ARBA" id="ARBA00022617"/>
    </source>
</evidence>
<evidence type="ECO:0000313" key="16">
    <source>
        <dbReference type="Proteomes" id="UP000719412"/>
    </source>
</evidence>
<keyword evidence="8" id="KW-0492">Microsome</keyword>
<dbReference type="Pfam" id="PF00067">
    <property type="entry name" value="p450"/>
    <property type="match status" value="1"/>
</dbReference>
<dbReference type="PANTHER" id="PTHR24292:SF100">
    <property type="entry name" value="CYTOCHROME P450 6A16, ISOFORM B-RELATED"/>
    <property type="match status" value="1"/>
</dbReference>
<organism evidence="15 16">
    <name type="scientific">Tenebrio molitor</name>
    <name type="common">Yellow mealworm beetle</name>
    <dbReference type="NCBI Taxonomy" id="7067"/>
    <lineage>
        <taxon>Eukaryota</taxon>
        <taxon>Metazoa</taxon>
        <taxon>Ecdysozoa</taxon>
        <taxon>Arthropoda</taxon>
        <taxon>Hexapoda</taxon>
        <taxon>Insecta</taxon>
        <taxon>Pterygota</taxon>
        <taxon>Neoptera</taxon>
        <taxon>Endopterygota</taxon>
        <taxon>Coleoptera</taxon>
        <taxon>Polyphaga</taxon>
        <taxon>Cucujiformia</taxon>
        <taxon>Tenebrionidae</taxon>
        <taxon>Tenebrio</taxon>
    </lineage>
</organism>
<dbReference type="SUPFAM" id="SSF48264">
    <property type="entry name" value="Cytochrome P450"/>
    <property type="match status" value="1"/>
</dbReference>
<dbReference type="GO" id="GO:0016705">
    <property type="term" value="F:oxidoreductase activity, acting on paired donors, with incorporation or reduction of molecular oxygen"/>
    <property type="evidence" value="ECO:0007669"/>
    <property type="project" value="InterPro"/>
</dbReference>
<evidence type="ECO:0000256" key="2">
    <source>
        <dbReference type="ARBA" id="ARBA00004174"/>
    </source>
</evidence>
<comment type="similarity">
    <text evidence="4 14">Belongs to the cytochrome P450 family.</text>
</comment>
<accession>A0A8J6HSA1</accession>
<comment type="caution">
    <text evidence="15">The sequence shown here is derived from an EMBL/GenBank/DDBJ whole genome shotgun (WGS) entry which is preliminary data.</text>
</comment>
<evidence type="ECO:0000256" key="1">
    <source>
        <dbReference type="ARBA" id="ARBA00001971"/>
    </source>
</evidence>
<dbReference type="EMBL" id="JABDTM020013891">
    <property type="protein sequence ID" value="KAH0819722.1"/>
    <property type="molecule type" value="Genomic_DNA"/>
</dbReference>
<dbReference type="InterPro" id="IPR017972">
    <property type="entry name" value="Cyt_P450_CS"/>
</dbReference>
<evidence type="ECO:0000256" key="3">
    <source>
        <dbReference type="ARBA" id="ARBA00004406"/>
    </source>
</evidence>
<keyword evidence="11 14" id="KW-0503">Monooxygenase</keyword>
<dbReference type="GO" id="GO:0005789">
    <property type="term" value="C:endoplasmic reticulum membrane"/>
    <property type="evidence" value="ECO:0007669"/>
    <property type="project" value="UniProtKB-SubCell"/>
</dbReference>
<evidence type="ECO:0000256" key="8">
    <source>
        <dbReference type="ARBA" id="ARBA00022848"/>
    </source>
</evidence>
<dbReference type="PRINTS" id="PR00463">
    <property type="entry name" value="EP450I"/>
</dbReference>
<proteinExistence type="inferred from homology"/>
<sequence>MQNDSDHFADRGVYIDKVGDPLSGHLFSLEGEKWRKLRAKLTPTFTSGKVKMMFDTVVKCSDDLILEMDKSVESSINIKDILARYTTDIIGNCAFGIECNSLKNPDNEFTRYLMKFFMRGFWKNIQGFFSFIAPNMARFCGVKEVEPDISRFFLKVVQDTVEFREKNNVYRKDFMHLLLQLKNRGKLVDDEKVLDDDNIKREVTLTTNELAAQAFVFFLGAFGTSSTTMAYCLFELASNPEIQERVRQEVNTVFTRYEGEFNYNGIMEMHYMERVINETLRKYPPHPGLNRICTKDYLVPGTDIVIEKGTKVMVPILGVQRDPEYYPDPEKFDPDRFTEVNKNKRHPFTFLPFGEGPRICIGVRFGMMQTKVGLSALLQSYKFSVSSKTKLPLKLDRRSFIMTTEGGIWLDYIKV</sequence>
<dbReference type="InterPro" id="IPR036396">
    <property type="entry name" value="Cyt_P450_sf"/>
</dbReference>
<dbReference type="Proteomes" id="UP000719412">
    <property type="component" value="Unassembled WGS sequence"/>
</dbReference>
<dbReference type="FunFam" id="1.10.630.10:FF:000042">
    <property type="entry name" value="Cytochrome P450"/>
    <property type="match status" value="1"/>
</dbReference>
<dbReference type="GO" id="GO:0004497">
    <property type="term" value="F:monooxygenase activity"/>
    <property type="evidence" value="ECO:0007669"/>
    <property type="project" value="UniProtKB-KW"/>
</dbReference>
<dbReference type="InterPro" id="IPR001128">
    <property type="entry name" value="Cyt_P450"/>
</dbReference>
<dbReference type="PRINTS" id="PR00385">
    <property type="entry name" value="P450"/>
</dbReference>
<comment type="subcellular location">
    <subcellularLocation>
        <location evidence="3">Endoplasmic reticulum membrane</location>
        <topology evidence="3">Peripheral membrane protein</topology>
    </subcellularLocation>
    <subcellularLocation>
        <location evidence="2">Microsome membrane</location>
        <topology evidence="2">Peripheral membrane protein</topology>
    </subcellularLocation>
</comment>
<dbReference type="PANTHER" id="PTHR24292">
    <property type="entry name" value="CYTOCHROME P450"/>
    <property type="match status" value="1"/>
</dbReference>
<reference evidence="15" key="1">
    <citation type="journal article" date="2020" name="J Insects Food Feed">
        <title>The yellow mealworm (Tenebrio molitor) genome: a resource for the emerging insects as food and feed industry.</title>
        <authorList>
            <person name="Eriksson T."/>
            <person name="Andere A."/>
            <person name="Kelstrup H."/>
            <person name="Emery V."/>
            <person name="Picard C."/>
        </authorList>
    </citation>
    <scope>NUCLEOTIDE SEQUENCE</scope>
    <source>
        <strain evidence="15">Stoneville</strain>
        <tissue evidence="15">Whole head</tissue>
    </source>
</reference>
<evidence type="ECO:0000256" key="13">
    <source>
        <dbReference type="PIRSR" id="PIRSR602401-1"/>
    </source>
</evidence>
<dbReference type="GO" id="GO:0005506">
    <property type="term" value="F:iron ion binding"/>
    <property type="evidence" value="ECO:0007669"/>
    <property type="project" value="InterPro"/>
</dbReference>
<evidence type="ECO:0008006" key="17">
    <source>
        <dbReference type="Google" id="ProtNLM"/>
    </source>
</evidence>
<dbReference type="InterPro" id="IPR050476">
    <property type="entry name" value="Insect_CytP450_Detox"/>
</dbReference>
<evidence type="ECO:0000256" key="9">
    <source>
        <dbReference type="ARBA" id="ARBA00023002"/>
    </source>
</evidence>
<keyword evidence="9 14" id="KW-0560">Oxidoreductase</keyword>